<dbReference type="GO" id="GO:0005524">
    <property type="term" value="F:ATP binding"/>
    <property type="evidence" value="ECO:0007669"/>
    <property type="project" value="UniProtKB-UniRule"/>
</dbReference>
<keyword evidence="9 11" id="KW-0057">Aromatic amino acid biosynthesis</keyword>
<organism evidence="12 13">
    <name type="scientific">Aurantimicrobium photophilum</name>
    <dbReference type="NCBI Taxonomy" id="1987356"/>
    <lineage>
        <taxon>Bacteria</taxon>
        <taxon>Bacillati</taxon>
        <taxon>Actinomycetota</taxon>
        <taxon>Actinomycetes</taxon>
        <taxon>Micrococcales</taxon>
        <taxon>Microbacteriaceae</taxon>
        <taxon>Aurantimicrobium</taxon>
    </lineage>
</organism>
<gene>
    <name evidence="11" type="primary">aroK</name>
    <name evidence="12" type="ORF">AURMO_00800</name>
</gene>
<keyword evidence="4 11" id="KW-0028">Amino-acid biosynthesis</keyword>
<comment type="subcellular location">
    <subcellularLocation>
        <location evidence="11">Cytoplasm</location>
    </subcellularLocation>
</comment>
<comment type="cofactor">
    <cofactor evidence="11">
        <name>Mg(2+)</name>
        <dbReference type="ChEBI" id="CHEBI:18420"/>
    </cofactor>
    <text evidence="11">Binds 1 Mg(2+) ion per subunit.</text>
</comment>
<comment type="function">
    <text evidence="11">Catalyzes the specific phosphorylation of the 3-hydroxyl group of shikimic acid using ATP as a cosubstrate.</text>
</comment>
<feature type="binding site" evidence="11">
    <location>
        <position position="17"/>
    </location>
    <ligand>
        <name>Mg(2+)</name>
        <dbReference type="ChEBI" id="CHEBI:18420"/>
    </ligand>
</feature>
<evidence type="ECO:0000256" key="11">
    <source>
        <dbReference type="HAMAP-Rule" id="MF_00109"/>
    </source>
</evidence>
<keyword evidence="11" id="KW-0479">Metal-binding</keyword>
<dbReference type="KEGG" id="aum:AURMO_00800"/>
<dbReference type="HAMAP" id="MF_00109">
    <property type="entry name" value="Shikimate_kinase"/>
    <property type="match status" value="1"/>
</dbReference>
<dbReference type="Gene3D" id="3.40.50.300">
    <property type="entry name" value="P-loop containing nucleotide triphosphate hydrolases"/>
    <property type="match status" value="1"/>
</dbReference>
<keyword evidence="11" id="KW-0460">Magnesium</keyword>
<evidence type="ECO:0000256" key="5">
    <source>
        <dbReference type="ARBA" id="ARBA00022679"/>
    </source>
</evidence>
<dbReference type="GO" id="GO:0005829">
    <property type="term" value="C:cytosol"/>
    <property type="evidence" value="ECO:0007669"/>
    <property type="project" value="TreeGrafter"/>
</dbReference>
<dbReference type="OrthoDB" id="9800332at2"/>
<proteinExistence type="inferred from homology"/>
<dbReference type="EC" id="2.7.1.71" evidence="3 11"/>
<dbReference type="PANTHER" id="PTHR21087:SF16">
    <property type="entry name" value="SHIKIMATE KINASE 1, CHLOROPLASTIC"/>
    <property type="match status" value="1"/>
</dbReference>
<comment type="subunit">
    <text evidence="11">Monomer.</text>
</comment>
<feature type="binding site" evidence="11">
    <location>
        <position position="132"/>
    </location>
    <ligand>
        <name>substrate</name>
    </ligand>
</feature>
<dbReference type="PROSITE" id="PS01128">
    <property type="entry name" value="SHIKIMATE_KINASE"/>
    <property type="match status" value="1"/>
</dbReference>
<protein>
    <recommendedName>
        <fullName evidence="3 11">Shikimate kinase</fullName>
        <shortName evidence="11">SK</shortName>
        <ecNumber evidence="3 11">2.7.1.71</ecNumber>
    </recommendedName>
</protein>
<keyword evidence="11" id="KW-0963">Cytoplasm</keyword>
<keyword evidence="8 11" id="KW-0067">ATP-binding</keyword>
<dbReference type="InterPro" id="IPR023000">
    <property type="entry name" value="Shikimate_kinase_CS"/>
</dbReference>
<reference evidence="12 13" key="1">
    <citation type="submission" date="2017-10" db="EMBL/GenBank/DDBJ databases">
        <title>Genome of an Actinobacterium that displays light-enhanced growth.</title>
        <authorList>
            <person name="Maresca J.A."/>
            <person name="Hempel P."/>
            <person name="Shevchenko O."/>
            <person name="Miller K.J."/>
            <person name="Hahn M.W."/>
        </authorList>
    </citation>
    <scope>NUCLEOTIDE SEQUENCE [LARGE SCALE GENOMIC DNA]</scope>
    <source>
        <strain evidence="12 13">MWH-Mo1</strain>
    </source>
</reference>
<keyword evidence="13" id="KW-1185">Reference proteome</keyword>
<feature type="binding site" evidence="11">
    <location>
        <position position="115"/>
    </location>
    <ligand>
        <name>ATP</name>
        <dbReference type="ChEBI" id="CHEBI:30616"/>
    </ligand>
</feature>
<dbReference type="GO" id="GO:0009073">
    <property type="term" value="P:aromatic amino acid family biosynthetic process"/>
    <property type="evidence" value="ECO:0007669"/>
    <property type="project" value="UniProtKB-KW"/>
</dbReference>
<evidence type="ECO:0000313" key="12">
    <source>
        <dbReference type="EMBL" id="AWR21405.1"/>
    </source>
</evidence>
<feature type="binding site" evidence="11">
    <location>
        <position position="79"/>
    </location>
    <ligand>
        <name>substrate</name>
    </ligand>
</feature>
<evidence type="ECO:0000256" key="8">
    <source>
        <dbReference type="ARBA" id="ARBA00022840"/>
    </source>
</evidence>
<dbReference type="GO" id="GO:0008652">
    <property type="term" value="P:amino acid biosynthetic process"/>
    <property type="evidence" value="ECO:0007669"/>
    <property type="project" value="UniProtKB-KW"/>
</dbReference>
<feature type="binding site" evidence="11">
    <location>
        <position position="35"/>
    </location>
    <ligand>
        <name>substrate</name>
    </ligand>
</feature>
<dbReference type="RefSeq" id="WP_110233250.1">
    <property type="nucleotide sequence ID" value="NZ_CP023994.1"/>
</dbReference>
<feature type="binding site" evidence="11">
    <location>
        <begin position="13"/>
        <end position="18"/>
    </location>
    <ligand>
        <name>ATP</name>
        <dbReference type="ChEBI" id="CHEBI:30616"/>
    </ligand>
</feature>
<feature type="binding site" evidence="11">
    <location>
        <position position="58"/>
    </location>
    <ligand>
        <name>substrate</name>
    </ligand>
</feature>
<dbReference type="GO" id="GO:0009423">
    <property type="term" value="P:chorismate biosynthetic process"/>
    <property type="evidence" value="ECO:0007669"/>
    <property type="project" value="UniProtKB-UniRule"/>
</dbReference>
<comment type="pathway">
    <text evidence="1 11">Metabolic intermediate biosynthesis; chorismate biosynthesis; chorismate from D-erythrose 4-phosphate and phosphoenolpyruvate: step 5/7.</text>
</comment>
<comment type="similarity">
    <text evidence="2 11">Belongs to the shikimate kinase family.</text>
</comment>
<dbReference type="PRINTS" id="PR01100">
    <property type="entry name" value="SHIKIMTKNASE"/>
</dbReference>
<dbReference type="AlphaFoldDB" id="A0A2Z3RX49"/>
<evidence type="ECO:0000256" key="6">
    <source>
        <dbReference type="ARBA" id="ARBA00022741"/>
    </source>
</evidence>
<dbReference type="UniPathway" id="UPA00053">
    <property type="reaction ID" value="UER00088"/>
</dbReference>
<dbReference type="Pfam" id="PF01202">
    <property type="entry name" value="SKI"/>
    <property type="match status" value="1"/>
</dbReference>
<dbReference type="EMBL" id="CP023994">
    <property type="protein sequence ID" value="AWR21405.1"/>
    <property type="molecule type" value="Genomic_DNA"/>
</dbReference>
<evidence type="ECO:0000256" key="9">
    <source>
        <dbReference type="ARBA" id="ARBA00023141"/>
    </source>
</evidence>
<accession>A0A2Z3RX49</accession>
<dbReference type="Proteomes" id="UP000246894">
    <property type="component" value="Chromosome"/>
</dbReference>
<evidence type="ECO:0000256" key="4">
    <source>
        <dbReference type="ARBA" id="ARBA00022605"/>
    </source>
</evidence>
<dbReference type="CDD" id="cd00464">
    <property type="entry name" value="SK"/>
    <property type="match status" value="1"/>
</dbReference>
<dbReference type="InterPro" id="IPR031322">
    <property type="entry name" value="Shikimate/glucono_kinase"/>
</dbReference>
<evidence type="ECO:0000256" key="2">
    <source>
        <dbReference type="ARBA" id="ARBA00006997"/>
    </source>
</evidence>
<dbReference type="InterPro" id="IPR000623">
    <property type="entry name" value="Shikimate_kinase/TSH1"/>
</dbReference>
<dbReference type="InterPro" id="IPR027417">
    <property type="entry name" value="P-loop_NTPase"/>
</dbReference>
<dbReference type="GO" id="GO:0000287">
    <property type="term" value="F:magnesium ion binding"/>
    <property type="evidence" value="ECO:0007669"/>
    <property type="project" value="UniProtKB-UniRule"/>
</dbReference>
<name>A0A2Z3RX49_9MICO</name>
<comment type="caution">
    <text evidence="11">Lacks conserved residue(s) required for the propagation of feature annotation.</text>
</comment>
<keyword evidence="5 11" id="KW-0808">Transferase</keyword>
<dbReference type="GO" id="GO:0004765">
    <property type="term" value="F:shikimate kinase activity"/>
    <property type="evidence" value="ECO:0007669"/>
    <property type="project" value="UniProtKB-UniRule"/>
</dbReference>
<evidence type="ECO:0000256" key="10">
    <source>
        <dbReference type="ARBA" id="ARBA00048567"/>
    </source>
</evidence>
<keyword evidence="6 11" id="KW-0547">Nucleotide-binding</keyword>
<dbReference type="SUPFAM" id="SSF52540">
    <property type="entry name" value="P-loop containing nucleoside triphosphate hydrolases"/>
    <property type="match status" value="1"/>
</dbReference>
<evidence type="ECO:0000256" key="3">
    <source>
        <dbReference type="ARBA" id="ARBA00012154"/>
    </source>
</evidence>
<dbReference type="PANTHER" id="PTHR21087">
    <property type="entry name" value="SHIKIMATE KINASE"/>
    <property type="match status" value="1"/>
</dbReference>
<evidence type="ECO:0000256" key="7">
    <source>
        <dbReference type="ARBA" id="ARBA00022777"/>
    </source>
</evidence>
<evidence type="ECO:0000313" key="13">
    <source>
        <dbReference type="Proteomes" id="UP000246894"/>
    </source>
</evidence>
<comment type="catalytic activity">
    <reaction evidence="10 11">
        <text>shikimate + ATP = 3-phosphoshikimate + ADP + H(+)</text>
        <dbReference type="Rhea" id="RHEA:13121"/>
        <dbReference type="ChEBI" id="CHEBI:15378"/>
        <dbReference type="ChEBI" id="CHEBI:30616"/>
        <dbReference type="ChEBI" id="CHEBI:36208"/>
        <dbReference type="ChEBI" id="CHEBI:145989"/>
        <dbReference type="ChEBI" id="CHEBI:456216"/>
        <dbReference type="EC" id="2.7.1.71"/>
    </reaction>
</comment>
<keyword evidence="7 11" id="KW-0418">Kinase</keyword>
<sequence>MPSPVVVFIGAPASGKSKIAKRVASLLDVPRIDTDKVVVAEHGPIADIFDNSGEATFRAYERAAVKDALQHRAIVSLGGGAVLDPDTQKDLTTVPVVLLTVSEEAVASRISDPKRPLLRDGIEAWKKLVAARMPIYSELAWNTFDTSAGDLDAIAEDIVSWISSGTPRQGVSS</sequence>
<evidence type="ECO:0000256" key="1">
    <source>
        <dbReference type="ARBA" id="ARBA00004842"/>
    </source>
</evidence>